<protein>
    <submittedName>
        <fullName evidence="1">Uncharacterized protein</fullName>
    </submittedName>
</protein>
<sequence length="220" mass="24744">MLGEGWKLRTGIGTHLYERDLRGRYPPATQVLDFCVDRDGLLDGVALAVKPEHGGHRAGHTAPGAHRLERVILYRELWTGEGEVSFSTGSCGQEKEMCHSLQGAVDRRRRCVILYRELWTGEGDVSFSTGSCGQEKEMCHSLQGAVDRRRRGVILYRELWTGEGEVSFSTGSCGQEKEMCHSLQGAVDRRRRGVIFYRELWTGEGDVSFSTLDNRGYNEE</sequence>
<evidence type="ECO:0000313" key="1">
    <source>
        <dbReference type="EMBL" id="RUS84029.1"/>
    </source>
</evidence>
<evidence type="ECO:0000313" key="2">
    <source>
        <dbReference type="Proteomes" id="UP000271974"/>
    </source>
</evidence>
<dbReference type="Proteomes" id="UP000271974">
    <property type="component" value="Unassembled WGS sequence"/>
</dbReference>
<dbReference type="EMBL" id="RQTK01000220">
    <property type="protein sequence ID" value="RUS84029.1"/>
    <property type="molecule type" value="Genomic_DNA"/>
</dbReference>
<comment type="caution">
    <text evidence="1">The sequence shown here is derived from an EMBL/GenBank/DDBJ whole genome shotgun (WGS) entry which is preliminary data.</text>
</comment>
<keyword evidence="2" id="KW-1185">Reference proteome</keyword>
<reference evidence="1 2" key="1">
    <citation type="submission" date="2019-01" db="EMBL/GenBank/DDBJ databases">
        <title>A draft genome assembly of the solar-powered sea slug Elysia chlorotica.</title>
        <authorList>
            <person name="Cai H."/>
            <person name="Li Q."/>
            <person name="Fang X."/>
            <person name="Li J."/>
            <person name="Curtis N.E."/>
            <person name="Altenburger A."/>
            <person name="Shibata T."/>
            <person name="Feng M."/>
            <person name="Maeda T."/>
            <person name="Schwartz J.A."/>
            <person name="Shigenobu S."/>
            <person name="Lundholm N."/>
            <person name="Nishiyama T."/>
            <person name="Yang H."/>
            <person name="Hasebe M."/>
            <person name="Li S."/>
            <person name="Pierce S.K."/>
            <person name="Wang J."/>
        </authorList>
    </citation>
    <scope>NUCLEOTIDE SEQUENCE [LARGE SCALE GENOMIC DNA]</scope>
    <source>
        <strain evidence="1">EC2010</strain>
        <tissue evidence="1">Whole organism of an adult</tissue>
    </source>
</reference>
<proteinExistence type="predicted"/>
<name>A0A433TQZ4_ELYCH</name>
<organism evidence="1 2">
    <name type="scientific">Elysia chlorotica</name>
    <name type="common">Eastern emerald elysia</name>
    <name type="synonym">Sea slug</name>
    <dbReference type="NCBI Taxonomy" id="188477"/>
    <lineage>
        <taxon>Eukaryota</taxon>
        <taxon>Metazoa</taxon>
        <taxon>Spiralia</taxon>
        <taxon>Lophotrochozoa</taxon>
        <taxon>Mollusca</taxon>
        <taxon>Gastropoda</taxon>
        <taxon>Heterobranchia</taxon>
        <taxon>Euthyneura</taxon>
        <taxon>Panpulmonata</taxon>
        <taxon>Sacoglossa</taxon>
        <taxon>Placobranchoidea</taxon>
        <taxon>Plakobranchidae</taxon>
        <taxon>Elysia</taxon>
    </lineage>
</organism>
<dbReference type="AlphaFoldDB" id="A0A433TQZ4"/>
<accession>A0A433TQZ4</accession>
<gene>
    <name evidence="1" type="ORF">EGW08_008207</name>
</gene>